<dbReference type="OrthoDB" id="642123at2"/>
<dbReference type="RefSeq" id="WP_120259862.1">
    <property type="nucleotide sequence ID" value="NZ_RAPY01000002.1"/>
</dbReference>
<dbReference type="Proteomes" id="UP000286246">
    <property type="component" value="Unassembled WGS sequence"/>
</dbReference>
<dbReference type="InterPro" id="IPR024278">
    <property type="entry name" value="DUF3823_N"/>
</dbReference>
<name>A0A420B7U4_SPHD1</name>
<feature type="domain" description="DUF3823" evidence="3">
    <location>
        <begin position="123"/>
        <end position="238"/>
    </location>
</feature>
<dbReference type="Pfam" id="PF18003">
    <property type="entry name" value="DUF3823_C"/>
    <property type="match status" value="1"/>
</dbReference>
<accession>A0A420B7U4</accession>
<reference evidence="4 5" key="1">
    <citation type="submission" date="2018-09" db="EMBL/GenBank/DDBJ databases">
        <title>Genomic Encyclopedia of Type Strains, Phase III (KMG-III): the genomes of soil and plant-associated and newly described type strains.</title>
        <authorList>
            <person name="Whitman W."/>
        </authorList>
    </citation>
    <scope>NUCLEOTIDE SEQUENCE [LARGE SCALE GENOMIC DNA]</scope>
    <source>
        <strain evidence="4 5">CECT 7938</strain>
    </source>
</reference>
<feature type="chain" id="PRO_5019116992" evidence="1">
    <location>
        <begin position="21"/>
        <end position="243"/>
    </location>
</feature>
<gene>
    <name evidence="4" type="ORF">DFQ12_3106</name>
</gene>
<sequence length="243" mass="27309">MRTLFLYTALAGLFFLNACAKTDNYDGPNASMQGQVMDKVTKKPLLTGQGEFSIRLLETSWSDNPAPQDLAVRQDGSYSNSKLFQATYTLQPYGGPFWPAEKIEGFQLGASAEQNFEVTPYLQIKNVKWTLKAENKLDVSCSLTAPVTAGLPQVIEVRPFLSLTPYCGAGNRIDAYYKDEYRTLINKNWSEIGDMQTGEGTETYTINDLPLKSGYTYYVRMGAKVRDTYEKFNYSEIEVIKVP</sequence>
<evidence type="ECO:0000256" key="1">
    <source>
        <dbReference type="SAM" id="SignalP"/>
    </source>
</evidence>
<dbReference type="Gene3D" id="2.60.40.2060">
    <property type="match status" value="1"/>
</dbReference>
<organism evidence="4 5">
    <name type="scientific">Sphingobacterium detergens</name>
    <dbReference type="NCBI Taxonomy" id="1145106"/>
    <lineage>
        <taxon>Bacteria</taxon>
        <taxon>Pseudomonadati</taxon>
        <taxon>Bacteroidota</taxon>
        <taxon>Sphingobacteriia</taxon>
        <taxon>Sphingobacteriales</taxon>
        <taxon>Sphingobacteriaceae</taxon>
        <taxon>Sphingobacterium</taxon>
    </lineage>
</organism>
<dbReference type="AlphaFoldDB" id="A0A420B7U4"/>
<evidence type="ECO:0000313" key="5">
    <source>
        <dbReference type="Proteomes" id="UP000286246"/>
    </source>
</evidence>
<keyword evidence="5" id="KW-1185">Reference proteome</keyword>
<dbReference type="Gene3D" id="2.60.40.1120">
    <property type="entry name" value="Carboxypeptidase-like, regulatory domain"/>
    <property type="match status" value="1"/>
</dbReference>
<evidence type="ECO:0000313" key="4">
    <source>
        <dbReference type="EMBL" id="RKE52860.1"/>
    </source>
</evidence>
<dbReference type="Pfam" id="PF12866">
    <property type="entry name" value="DUF3823"/>
    <property type="match status" value="1"/>
</dbReference>
<evidence type="ECO:0000259" key="3">
    <source>
        <dbReference type="Pfam" id="PF18003"/>
    </source>
</evidence>
<dbReference type="InterPro" id="IPR041186">
    <property type="entry name" value="DUF3823_C"/>
</dbReference>
<evidence type="ECO:0000259" key="2">
    <source>
        <dbReference type="Pfam" id="PF12866"/>
    </source>
</evidence>
<feature type="signal peptide" evidence="1">
    <location>
        <begin position="1"/>
        <end position="20"/>
    </location>
</feature>
<dbReference type="EMBL" id="RAPY01000002">
    <property type="protein sequence ID" value="RKE52860.1"/>
    <property type="molecule type" value="Genomic_DNA"/>
</dbReference>
<protein>
    <submittedName>
        <fullName evidence="4">Uncharacterized protein DUF3823</fullName>
    </submittedName>
</protein>
<feature type="domain" description="DUF3823" evidence="2">
    <location>
        <begin position="32"/>
        <end position="119"/>
    </location>
</feature>
<comment type="caution">
    <text evidence="4">The sequence shown here is derived from an EMBL/GenBank/DDBJ whole genome shotgun (WGS) entry which is preliminary data.</text>
</comment>
<keyword evidence="1" id="KW-0732">Signal</keyword>
<proteinExistence type="predicted"/>